<dbReference type="Proteomes" id="UP000185766">
    <property type="component" value="Unassembled WGS sequence"/>
</dbReference>
<dbReference type="STRING" id="1429083.GCA_001885685_01210"/>
<evidence type="ECO:0000313" key="2">
    <source>
        <dbReference type="EMBL" id="SEL62397.1"/>
    </source>
</evidence>
<reference evidence="2 3" key="1">
    <citation type="submission" date="2016-10" db="EMBL/GenBank/DDBJ databases">
        <authorList>
            <person name="de Groot N.N."/>
        </authorList>
    </citation>
    <scope>NUCLEOTIDE SEQUENCE [LARGE SCALE GENOMIC DNA]</scope>
    <source>
        <strain evidence="2 3">JCM 19513</strain>
    </source>
</reference>
<name>A0A1H7RSJ9_9GAMM</name>
<evidence type="ECO:0000313" key="3">
    <source>
        <dbReference type="Proteomes" id="UP000185766"/>
    </source>
</evidence>
<dbReference type="RefSeq" id="WP_074869979.1">
    <property type="nucleotide sequence ID" value="NZ_FOAS01000015.1"/>
</dbReference>
<feature type="signal peptide" evidence="1">
    <location>
        <begin position="1"/>
        <end position="24"/>
    </location>
</feature>
<dbReference type="AlphaFoldDB" id="A0A1H7RSJ9"/>
<feature type="chain" id="PRO_5010271176" evidence="1">
    <location>
        <begin position="25"/>
        <end position="152"/>
    </location>
</feature>
<accession>A0A1H7RSJ9</accession>
<gene>
    <name evidence="2" type="ORF">SAMN05216214_11582</name>
</gene>
<keyword evidence="1" id="KW-0732">Signal</keyword>
<keyword evidence="3" id="KW-1185">Reference proteome</keyword>
<organism evidence="2 3">
    <name type="scientific">Atopomonas hussainii</name>
    <dbReference type="NCBI Taxonomy" id="1429083"/>
    <lineage>
        <taxon>Bacteria</taxon>
        <taxon>Pseudomonadati</taxon>
        <taxon>Pseudomonadota</taxon>
        <taxon>Gammaproteobacteria</taxon>
        <taxon>Pseudomonadales</taxon>
        <taxon>Pseudomonadaceae</taxon>
        <taxon>Atopomonas</taxon>
    </lineage>
</organism>
<evidence type="ECO:0000256" key="1">
    <source>
        <dbReference type="SAM" id="SignalP"/>
    </source>
</evidence>
<sequence length="152" mass="16364">MRRSLLPSVSIALLAGLFNLTAQATEPTVIQLSQTGCQFVEPEGQDQHYRPLTADDCQTINSQSGAARLAASQVLRLKAGDYVFRVTNANVPYELGFWLRGSGLGRVTLPSVSGGGLTEGVTKDYAISLKPGEYRYSCPLNPTPDYVLIVEG</sequence>
<proteinExistence type="predicted"/>
<protein>
    <submittedName>
        <fullName evidence="2">Uncharacterized protein</fullName>
    </submittedName>
</protein>
<dbReference type="EMBL" id="FOAS01000015">
    <property type="protein sequence ID" value="SEL62397.1"/>
    <property type="molecule type" value="Genomic_DNA"/>
</dbReference>